<reference evidence="2" key="1">
    <citation type="journal article" date="2022" name="Mol. Ecol. Resour.">
        <title>The genomes of chicory, endive, great burdock and yacon provide insights into Asteraceae palaeo-polyploidization history and plant inulin production.</title>
        <authorList>
            <person name="Fan W."/>
            <person name="Wang S."/>
            <person name="Wang H."/>
            <person name="Wang A."/>
            <person name="Jiang F."/>
            <person name="Liu H."/>
            <person name="Zhao H."/>
            <person name="Xu D."/>
            <person name="Zhang Y."/>
        </authorList>
    </citation>
    <scope>NUCLEOTIDE SEQUENCE [LARGE SCALE GENOMIC DNA]</scope>
    <source>
        <strain evidence="2">cv. Yunnan</strain>
    </source>
</reference>
<dbReference type="Proteomes" id="UP001056120">
    <property type="component" value="Linkage Group LG07"/>
</dbReference>
<reference evidence="1 2" key="2">
    <citation type="journal article" date="2022" name="Mol. Ecol. Resour.">
        <title>The genomes of chicory, endive, great burdock and yacon provide insights into Asteraceae paleo-polyploidization history and plant inulin production.</title>
        <authorList>
            <person name="Fan W."/>
            <person name="Wang S."/>
            <person name="Wang H."/>
            <person name="Wang A."/>
            <person name="Jiang F."/>
            <person name="Liu H."/>
            <person name="Zhao H."/>
            <person name="Xu D."/>
            <person name="Zhang Y."/>
        </authorList>
    </citation>
    <scope>NUCLEOTIDE SEQUENCE [LARGE SCALE GENOMIC DNA]</scope>
    <source>
        <strain evidence="2">cv. Yunnan</strain>
        <tissue evidence="1">Leaves</tissue>
    </source>
</reference>
<protein>
    <submittedName>
        <fullName evidence="1">Uncharacterized protein</fullName>
    </submittedName>
</protein>
<organism evidence="1 2">
    <name type="scientific">Smallanthus sonchifolius</name>
    <dbReference type="NCBI Taxonomy" id="185202"/>
    <lineage>
        <taxon>Eukaryota</taxon>
        <taxon>Viridiplantae</taxon>
        <taxon>Streptophyta</taxon>
        <taxon>Embryophyta</taxon>
        <taxon>Tracheophyta</taxon>
        <taxon>Spermatophyta</taxon>
        <taxon>Magnoliopsida</taxon>
        <taxon>eudicotyledons</taxon>
        <taxon>Gunneridae</taxon>
        <taxon>Pentapetalae</taxon>
        <taxon>asterids</taxon>
        <taxon>campanulids</taxon>
        <taxon>Asterales</taxon>
        <taxon>Asteraceae</taxon>
        <taxon>Asteroideae</taxon>
        <taxon>Heliantheae alliance</taxon>
        <taxon>Millerieae</taxon>
        <taxon>Smallanthus</taxon>
    </lineage>
</organism>
<name>A0ACB9ITF0_9ASTR</name>
<dbReference type="EMBL" id="CM042024">
    <property type="protein sequence ID" value="KAI3810650.1"/>
    <property type="molecule type" value="Genomic_DNA"/>
</dbReference>
<comment type="caution">
    <text evidence="1">The sequence shown here is derived from an EMBL/GenBank/DDBJ whole genome shotgun (WGS) entry which is preliminary data.</text>
</comment>
<proteinExistence type="predicted"/>
<accession>A0ACB9ITF0</accession>
<evidence type="ECO:0000313" key="2">
    <source>
        <dbReference type="Proteomes" id="UP001056120"/>
    </source>
</evidence>
<gene>
    <name evidence="1" type="ORF">L1987_20272</name>
</gene>
<evidence type="ECO:0000313" key="1">
    <source>
        <dbReference type="EMBL" id="KAI3810650.1"/>
    </source>
</evidence>
<keyword evidence="2" id="KW-1185">Reference proteome</keyword>
<sequence>MGQSPMLLEWAGAAVKNNYDDDADSEALLSTLNAGIQPPTSPSDAAAMKLQKFYRVLFLLRLKRMAVSDDSLEVLAMSFHGFKVLSLFSLQLRSYFDA</sequence>